<accession>A0A9P7C3F8</accession>
<organism evidence="2 3">
    <name type="scientific">Rhizopus delemar</name>
    <dbReference type="NCBI Taxonomy" id="936053"/>
    <lineage>
        <taxon>Eukaryota</taxon>
        <taxon>Fungi</taxon>
        <taxon>Fungi incertae sedis</taxon>
        <taxon>Mucoromycota</taxon>
        <taxon>Mucoromycotina</taxon>
        <taxon>Mucoromycetes</taxon>
        <taxon>Mucorales</taxon>
        <taxon>Mucorineae</taxon>
        <taxon>Rhizopodaceae</taxon>
        <taxon>Rhizopus</taxon>
    </lineage>
</organism>
<dbReference type="EMBL" id="JAANIU010009177">
    <property type="protein sequence ID" value="KAG1533603.1"/>
    <property type="molecule type" value="Genomic_DNA"/>
</dbReference>
<comment type="caution">
    <text evidence="2">The sequence shown here is derived from an EMBL/GenBank/DDBJ whole genome shotgun (WGS) entry which is preliminary data.</text>
</comment>
<feature type="compositionally biased region" description="Low complexity" evidence="1">
    <location>
        <begin position="75"/>
        <end position="85"/>
    </location>
</feature>
<proteinExistence type="predicted"/>
<feature type="compositionally biased region" description="Basic and acidic residues" evidence="1">
    <location>
        <begin position="25"/>
        <end position="38"/>
    </location>
</feature>
<name>A0A9P7C3F8_9FUNG</name>
<evidence type="ECO:0000256" key="1">
    <source>
        <dbReference type="SAM" id="MobiDB-lite"/>
    </source>
</evidence>
<protein>
    <submittedName>
        <fullName evidence="2">Uncharacterized protein</fullName>
    </submittedName>
</protein>
<dbReference type="Proteomes" id="UP000740926">
    <property type="component" value="Unassembled WGS sequence"/>
</dbReference>
<keyword evidence="3" id="KW-1185">Reference proteome</keyword>
<feature type="region of interest" description="Disordered" evidence="1">
    <location>
        <begin position="1"/>
        <end position="122"/>
    </location>
</feature>
<feature type="compositionally biased region" description="Basic and acidic residues" evidence="1">
    <location>
        <begin position="48"/>
        <end position="58"/>
    </location>
</feature>
<sequence length="152" mass="16788">MNGPAPHRRPAERLGQHPAQQRAQRQPDRAGHAPDRQRAVAHRALRVQRVDQRQRGREQQCSTDALCRARDDQQRGIGRQCTQQRGQREQQHAQPVEAATADQIGGTPAQQQAAAEGHGVGTDHPLQLLRVDLQRAPHVMQGDEDDAPSAGI</sequence>
<reference evidence="2 3" key="1">
    <citation type="journal article" date="2020" name="Microb. Genom.">
        <title>Genetic diversity of clinical and environmental Mucorales isolates obtained from an investigation of mucormycosis cases among solid organ transplant recipients.</title>
        <authorList>
            <person name="Nguyen M.H."/>
            <person name="Kaul D."/>
            <person name="Muto C."/>
            <person name="Cheng S.J."/>
            <person name="Richter R.A."/>
            <person name="Bruno V.M."/>
            <person name="Liu G."/>
            <person name="Beyhan S."/>
            <person name="Sundermann A.J."/>
            <person name="Mounaud S."/>
            <person name="Pasculle A.W."/>
            <person name="Nierman W.C."/>
            <person name="Driscoll E."/>
            <person name="Cumbie R."/>
            <person name="Clancy C.J."/>
            <person name="Dupont C.L."/>
        </authorList>
    </citation>
    <scope>NUCLEOTIDE SEQUENCE [LARGE SCALE GENOMIC DNA]</scope>
    <source>
        <strain evidence="2 3">GL24</strain>
    </source>
</reference>
<gene>
    <name evidence="2" type="ORF">G6F50_015820</name>
</gene>
<evidence type="ECO:0000313" key="3">
    <source>
        <dbReference type="Proteomes" id="UP000740926"/>
    </source>
</evidence>
<evidence type="ECO:0000313" key="2">
    <source>
        <dbReference type="EMBL" id="KAG1533603.1"/>
    </source>
</evidence>
<dbReference type="AlphaFoldDB" id="A0A9P7C3F8"/>